<keyword evidence="4" id="KW-1185">Reference proteome</keyword>
<comment type="caution">
    <text evidence="3">The sequence shown here is derived from an EMBL/GenBank/DDBJ whole genome shotgun (WGS) entry which is preliminary data.</text>
</comment>
<sequence>MPNITNAKCVLVLGATSGIGRALALAIHDLESHPTVIVAGRRQERLNELCSQGKRIKSVQIDSTSGRESLRQFAAKMVSEYPELDTVIFSAGIQHTFNFNEPEKIDLDKLEAELGTNYISIVTLITFLTPHFLKLSVSPIPSLPQDFSNNPWNTYHYRNRRKGFRPLLFPSHLD</sequence>
<dbReference type="STRING" id="98765.A0A2R6NSN9"/>
<evidence type="ECO:0000313" key="4">
    <source>
        <dbReference type="Proteomes" id="UP000186601"/>
    </source>
</evidence>
<dbReference type="Proteomes" id="UP000186601">
    <property type="component" value="Unassembled WGS sequence"/>
</dbReference>
<dbReference type="PANTHER" id="PTHR43669">
    <property type="entry name" value="5-KETO-D-GLUCONATE 5-REDUCTASE"/>
    <property type="match status" value="1"/>
</dbReference>
<evidence type="ECO:0000256" key="2">
    <source>
        <dbReference type="ARBA" id="ARBA00023002"/>
    </source>
</evidence>
<dbReference type="AlphaFoldDB" id="A0A2R6NSN9"/>
<dbReference type="Gene3D" id="3.40.50.720">
    <property type="entry name" value="NAD(P)-binding Rossmann-like Domain"/>
    <property type="match status" value="1"/>
</dbReference>
<evidence type="ECO:0000313" key="3">
    <source>
        <dbReference type="EMBL" id="PSR75934.1"/>
    </source>
</evidence>
<name>A0A2R6NSN9_9APHY</name>
<keyword evidence="2" id="KW-0560">Oxidoreductase</keyword>
<dbReference type="Pfam" id="PF00106">
    <property type="entry name" value="adh_short"/>
    <property type="match status" value="1"/>
</dbReference>
<reference evidence="3 4" key="1">
    <citation type="submission" date="2018-02" db="EMBL/GenBank/DDBJ databases">
        <title>Genome sequence of the basidiomycete white-rot fungus Phlebia centrifuga.</title>
        <authorList>
            <person name="Granchi Z."/>
            <person name="Peng M."/>
            <person name="de Vries R.P."/>
            <person name="Hilden K."/>
            <person name="Makela M.R."/>
            <person name="Grigoriev I."/>
            <person name="Riley R."/>
        </authorList>
    </citation>
    <scope>NUCLEOTIDE SEQUENCE [LARGE SCALE GENOMIC DNA]</scope>
    <source>
        <strain evidence="3 4">FBCC195</strain>
    </source>
</reference>
<dbReference type="GO" id="GO:0016491">
    <property type="term" value="F:oxidoreductase activity"/>
    <property type="evidence" value="ECO:0007669"/>
    <property type="project" value="UniProtKB-KW"/>
</dbReference>
<evidence type="ECO:0000256" key="1">
    <source>
        <dbReference type="ARBA" id="ARBA00006484"/>
    </source>
</evidence>
<dbReference type="InterPro" id="IPR002347">
    <property type="entry name" value="SDR_fam"/>
</dbReference>
<dbReference type="OrthoDB" id="37659at2759"/>
<comment type="similarity">
    <text evidence="1">Belongs to the short-chain dehydrogenases/reductases (SDR) family.</text>
</comment>
<protein>
    <submittedName>
        <fullName evidence="3">Uncharacterized protein</fullName>
    </submittedName>
</protein>
<accession>A0A2R6NSN9</accession>
<organism evidence="3 4">
    <name type="scientific">Hermanssonia centrifuga</name>
    <dbReference type="NCBI Taxonomy" id="98765"/>
    <lineage>
        <taxon>Eukaryota</taxon>
        <taxon>Fungi</taxon>
        <taxon>Dikarya</taxon>
        <taxon>Basidiomycota</taxon>
        <taxon>Agaricomycotina</taxon>
        <taxon>Agaricomycetes</taxon>
        <taxon>Polyporales</taxon>
        <taxon>Meruliaceae</taxon>
        <taxon>Hermanssonia</taxon>
    </lineage>
</organism>
<dbReference type="InterPro" id="IPR036291">
    <property type="entry name" value="NAD(P)-bd_dom_sf"/>
</dbReference>
<dbReference type="PANTHER" id="PTHR43669:SF11">
    <property type="entry name" value="SHORT-CHAIN DEHYDROGENASE_OXIDOREDUCTASE"/>
    <property type="match status" value="1"/>
</dbReference>
<dbReference type="SUPFAM" id="SSF51735">
    <property type="entry name" value="NAD(P)-binding Rossmann-fold domains"/>
    <property type="match status" value="1"/>
</dbReference>
<dbReference type="EMBL" id="MLYV02000872">
    <property type="protein sequence ID" value="PSR75934.1"/>
    <property type="molecule type" value="Genomic_DNA"/>
</dbReference>
<proteinExistence type="inferred from homology"/>
<gene>
    <name evidence="3" type="ORF">PHLCEN_2v8848</name>
</gene>